<name>A0A564XZX4_HYMDI</name>
<accession>A0A564XZX4</accession>
<evidence type="ECO:0000313" key="2">
    <source>
        <dbReference type="Proteomes" id="UP000321570"/>
    </source>
</evidence>
<protein>
    <submittedName>
        <fullName evidence="1">Uncharacterized protein</fullName>
    </submittedName>
</protein>
<reference evidence="1 2" key="1">
    <citation type="submission" date="2019-07" db="EMBL/GenBank/DDBJ databases">
        <authorList>
            <person name="Jastrzebski P J."/>
            <person name="Paukszto L."/>
            <person name="Jastrzebski P J."/>
        </authorList>
    </citation>
    <scope>NUCLEOTIDE SEQUENCE [LARGE SCALE GENOMIC DNA]</scope>
    <source>
        <strain evidence="1 2">WMS-il1</strain>
    </source>
</reference>
<sequence>MPCRTFCIDQYRICPVVCKTQVKHCLPIPEPWKCHVVCEKSCMPKCCPRKMCCDKC</sequence>
<organism evidence="1 2">
    <name type="scientific">Hymenolepis diminuta</name>
    <name type="common">Rat tapeworm</name>
    <dbReference type="NCBI Taxonomy" id="6216"/>
    <lineage>
        <taxon>Eukaryota</taxon>
        <taxon>Metazoa</taxon>
        <taxon>Spiralia</taxon>
        <taxon>Lophotrochozoa</taxon>
        <taxon>Platyhelminthes</taxon>
        <taxon>Cestoda</taxon>
        <taxon>Eucestoda</taxon>
        <taxon>Cyclophyllidea</taxon>
        <taxon>Hymenolepididae</taxon>
        <taxon>Hymenolepis</taxon>
    </lineage>
</organism>
<dbReference type="Proteomes" id="UP000321570">
    <property type="component" value="Unassembled WGS sequence"/>
</dbReference>
<dbReference type="EMBL" id="CABIJS010000022">
    <property type="protein sequence ID" value="VUZ39874.1"/>
    <property type="molecule type" value="Genomic_DNA"/>
</dbReference>
<gene>
    <name evidence="1" type="ORF">WMSIL1_LOCUS1023</name>
</gene>
<dbReference type="AlphaFoldDB" id="A0A564XZX4"/>
<evidence type="ECO:0000313" key="1">
    <source>
        <dbReference type="EMBL" id="VUZ39874.1"/>
    </source>
</evidence>
<keyword evidence="2" id="KW-1185">Reference proteome</keyword>
<proteinExistence type="predicted"/>